<keyword evidence="4" id="KW-1185">Reference proteome</keyword>
<protein>
    <submittedName>
        <fullName evidence="3">Uncharacterized protein</fullName>
    </submittedName>
</protein>
<accession>A0A2V3J4P0</accession>
<sequence>MELASLSDEWYIVLPAYILAFLLWVAFSGTSFTNDKWKSVRLTRRAGYINLAFSIVPACYIMLYCTIQFSALDNREGSAALIVLYFALLHAFRSAWGLWQLHLFRTWCSESIEALEAIGVRYSFCDENRRQIVEDQCRSAWETCDEMLVNDGIVNNQILYGETVCRIQYGNNVHLQAPEVPYYFQWFDVVRLVASYVVFWLKGLFCTIIMLWDGVRFSIGLETCGKLRQVPIQPVNVYVNWAIVFAAQGLRTWLAEFKVSLNRNRHGERRTGTKDWEELKSHFASEILASVFSPCVMQLCPELEGGRHRNNKMRPMLWIGWKKGSVMHSGRLLKKELLKNAVSCGEVLPFGVAHKAFLRHRKDSDAEIGYTEFSRQLSSKIRSLDVKREFCSEIQNLDVEMLEWLTILLYMGRRSLKMREGRLENREEVSKGDEGSGTGGSVNDIADSDDEIVDDSLGQATRNLAQQPSRPLGSEASSE</sequence>
<feature type="compositionally biased region" description="Basic and acidic residues" evidence="1">
    <location>
        <begin position="425"/>
        <end position="434"/>
    </location>
</feature>
<keyword evidence="2" id="KW-1133">Transmembrane helix</keyword>
<keyword evidence="2" id="KW-0472">Membrane</keyword>
<evidence type="ECO:0000256" key="2">
    <source>
        <dbReference type="SAM" id="Phobius"/>
    </source>
</evidence>
<dbReference type="AlphaFoldDB" id="A0A2V3J4P0"/>
<dbReference type="OrthoDB" id="5631at2759"/>
<proteinExistence type="predicted"/>
<organism evidence="3 4">
    <name type="scientific">Gracilariopsis chorda</name>
    <dbReference type="NCBI Taxonomy" id="448386"/>
    <lineage>
        <taxon>Eukaryota</taxon>
        <taxon>Rhodophyta</taxon>
        <taxon>Florideophyceae</taxon>
        <taxon>Rhodymeniophycidae</taxon>
        <taxon>Gracilariales</taxon>
        <taxon>Gracilariaceae</taxon>
        <taxon>Gracilariopsis</taxon>
    </lineage>
</organism>
<dbReference type="Proteomes" id="UP000247409">
    <property type="component" value="Unassembled WGS sequence"/>
</dbReference>
<evidence type="ECO:0000313" key="4">
    <source>
        <dbReference type="Proteomes" id="UP000247409"/>
    </source>
</evidence>
<keyword evidence="2" id="KW-0812">Transmembrane</keyword>
<dbReference type="EMBL" id="NBIV01000006">
    <property type="protein sequence ID" value="PXF49355.1"/>
    <property type="molecule type" value="Genomic_DNA"/>
</dbReference>
<evidence type="ECO:0000256" key="1">
    <source>
        <dbReference type="SAM" id="MobiDB-lite"/>
    </source>
</evidence>
<reference evidence="3 4" key="1">
    <citation type="journal article" date="2018" name="Mol. Biol. Evol.">
        <title>Analysis of the draft genome of the red seaweed Gracilariopsis chorda provides insights into genome size evolution in Rhodophyta.</title>
        <authorList>
            <person name="Lee J."/>
            <person name="Yang E.C."/>
            <person name="Graf L."/>
            <person name="Yang J.H."/>
            <person name="Qiu H."/>
            <person name="Zel Zion U."/>
            <person name="Chan C.X."/>
            <person name="Stephens T.G."/>
            <person name="Weber A.P.M."/>
            <person name="Boo G.H."/>
            <person name="Boo S.M."/>
            <person name="Kim K.M."/>
            <person name="Shin Y."/>
            <person name="Jung M."/>
            <person name="Lee S.J."/>
            <person name="Yim H.S."/>
            <person name="Lee J.H."/>
            <person name="Bhattacharya D."/>
            <person name="Yoon H.S."/>
        </authorList>
    </citation>
    <scope>NUCLEOTIDE SEQUENCE [LARGE SCALE GENOMIC DNA]</scope>
    <source>
        <strain evidence="3 4">SKKU-2015</strain>
        <tissue evidence="3">Whole body</tissue>
    </source>
</reference>
<feature type="transmembrane region" description="Helical" evidence="2">
    <location>
        <begin position="77"/>
        <end position="96"/>
    </location>
</feature>
<feature type="transmembrane region" description="Helical" evidence="2">
    <location>
        <begin position="12"/>
        <end position="34"/>
    </location>
</feature>
<feature type="compositionally biased region" description="Polar residues" evidence="1">
    <location>
        <begin position="458"/>
        <end position="479"/>
    </location>
</feature>
<name>A0A2V3J4P0_9FLOR</name>
<gene>
    <name evidence="3" type="ORF">BWQ96_00929</name>
</gene>
<feature type="transmembrane region" description="Helical" evidence="2">
    <location>
        <begin position="192"/>
        <end position="212"/>
    </location>
</feature>
<feature type="region of interest" description="Disordered" evidence="1">
    <location>
        <begin position="425"/>
        <end position="479"/>
    </location>
</feature>
<feature type="transmembrane region" description="Helical" evidence="2">
    <location>
        <begin position="46"/>
        <end position="71"/>
    </location>
</feature>
<comment type="caution">
    <text evidence="3">The sequence shown here is derived from an EMBL/GenBank/DDBJ whole genome shotgun (WGS) entry which is preliminary data.</text>
</comment>
<evidence type="ECO:0000313" key="3">
    <source>
        <dbReference type="EMBL" id="PXF49355.1"/>
    </source>
</evidence>